<sequence length="212" mass="24479">MASTNDRFAIKSQTDAIKRQIAESLWGPQPIVKRFSNGERSRELNFDAYFRFYDSSYARFHNRQGTMWAQTCQQNLWIVEQIRNNRTRENIRDMMARGNPACSPDSSIDLAAQLLLMLKFDANPLNAISGTTKIMWTHGTVKSSIDKHFSHEPETTEACVFLDQDFTGHNIEQIAGIKIVWTDNLADHLRLVERDTKVAIFHHVTFLECQEK</sequence>
<evidence type="ECO:0000313" key="2">
    <source>
        <dbReference type="Proteomes" id="UP000509510"/>
    </source>
</evidence>
<dbReference type="Proteomes" id="UP000509510">
    <property type="component" value="Chromosome V"/>
</dbReference>
<evidence type="ECO:0000313" key="1">
    <source>
        <dbReference type="EMBL" id="QKX61725.1"/>
    </source>
</evidence>
<proteinExistence type="predicted"/>
<dbReference type="RefSeq" id="XP_035347899.1">
    <property type="nucleotide sequence ID" value="XM_035492006.1"/>
</dbReference>
<organism evidence="1 2">
    <name type="scientific">Talaromyces rugulosus</name>
    <name type="common">Penicillium rugulosum</name>
    <dbReference type="NCBI Taxonomy" id="121627"/>
    <lineage>
        <taxon>Eukaryota</taxon>
        <taxon>Fungi</taxon>
        <taxon>Dikarya</taxon>
        <taxon>Ascomycota</taxon>
        <taxon>Pezizomycotina</taxon>
        <taxon>Eurotiomycetes</taxon>
        <taxon>Eurotiomycetidae</taxon>
        <taxon>Eurotiales</taxon>
        <taxon>Trichocomaceae</taxon>
        <taxon>Talaromyces</taxon>
        <taxon>Talaromyces sect. Islandici</taxon>
    </lineage>
</organism>
<keyword evidence="2" id="KW-1185">Reference proteome</keyword>
<dbReference type="OrthoDB" id="5428890at2759"/>
<dbReference type="KEGG" id="trg:TRUGW13939_08880"/>
<gene>
    <name evidence="1" type="ORF">TRUGW13939_08880</name>
</gene>
<dbReference type="AlphaFoldDB" id="A0A7H8R7Y0"/>
<dbReference type="EMBL" id="CP055902">
    <property type="protein sequence ID" value="QKX61725.1"/>
    <property type="molecule type" value="Genomic_DNA"/>
</dbReference>
<name>A0A7H8R7Y0_TALRU</name>
<accession>A0A7H8R7Y0</accession>
<protein>
    <submittedName>
        <fullName evidence="1">Uncharacterized protein</fullName>
    </submittedName>
</protein>
<reference evidence="2" key="1">
    <citation type="submission" date="2020-06" db="EMBL/GenBank/DDBJ databases">
        <title>A chromosome-scale genome assembly of Talaromyces rugulosus W13939.</title>
        <authorList>
            <person name="Wang B."/>
            <person name="Guo L."/>
            <person name="Ye K."/>
            <person name="Wang L."/>
        </authorList>
    </citation>
    <scope>NUCLEOTIDE SEQUENCE [LARGE SCALE GENOMIC DNA]</scope>
    <source>
        <strain evidence="2">W13939</strain>
    </source>
</reference>
<dbReference type="GeneID" id="55996365"/>